<dbReference type="GO" id="GO:0008823">
    <property type="term" value="F:cupric reductase (NADH) activity"/>
    <property type="evidence" value="ECO:0007669"/>
    <property type="project" value="TreeGrafter"/>
</dbReference>
<keyword evidence="1" id="KW-0560">Oxidoreductase</keyword>
<accession>A0A484F5R7</accession>
<protein>
    <submittedName>
        <fullName evidence="3">Reduced coenzyme F420:NADP oxidoreductase</fullName>
    </submittedName>
</protein>
<dbReference type="GO" id="GO:0015677">
    <property type="term" value="P:copper ion import"/>
    <property type="evidence" value="ECO:0007669"/>
    <property type="project" value="TreeGrafter"/>
</dbReference>
<dbReference type="SUPFAM" id="SSF51735">
    <property type="entry name" value="NAD(P)-binding Rossmann-fold domains"/>
    <property type="match status" value="1"/>
</dbReference>
<dbReference type="PANTHER" id="PTHR14239">
    <property type="entry name" value="DUDULIN-RELATED"/>
    <property type="match status" value="1"/>
</dbReference>
<keyword evidence="4" id="KW-1185">Reference proteome</keyword>
<gene>
    <name evidence="3" type="ORF">C7391_0879</name>
</gene>
<dbReference type="InterPro" id="IPR036291">
    <property type="entry name" value="NAD(P)-bd_dom_sf"/>
</dbReference>
<proteinExistence type="predicted"/>
<dbReference type="GO" id="GO:0005886">
    <property type="term" value="C:plasma membrane"/>
    <property type="evidence" value="ECO:0007669"/>
    <property type="project" value="TreeGrafter"/>
</dbReference>
<dbReference type="InterPro" id="IPR028939">
    <property type="entry name" value="P5C_Rdtase_cat_N"/>
</dbReference>
<dbReference type="EMBL" id="SNYS01000007">
    <property type="protein sequence ID" value="TDQ69545.1"/>
    <property type="molecule type" value="Genomic_DNA"/>
</dbReference>
<dbReference type="OrthoDB" id="8635at2157"/>
<evidence type="ECO:0000313" key="3">
    <source>
        <dbReference type="EMBL" id="TDQ69545.1"/>
    </source>
</evidence>
<name>A0A484F5R7_9EURY</name>
<feature type="domain" description="Pyrroline-5-carboxylate reductase catalytic N-terminal" evidence="2">
    <location>
        <begin position="2"/>
        <end position="102"/>
    </location>
</feature>
<dbReference type="RefSeq" id="WP_133517337.1">
    <property type="nucleotide sequence ID" value="NZ_JAHDUW010000002.1"/>
</dbReference>
<dbReference type="AlphaFoldDB" id="A0A484F5R7"/>
<organism evidence="3 4">
    <name type="scientific">Methanimicrococcus blatticola</name>
    <dbReference type="NCBI Taxonomy" id="91560"/>
    <lineage>
        <taxon>Archaea</taxon>
        <taxon>Methanobacteriati</taxon>
        <taxon>Methanobacteriota</taxon>
        <taxon>Stenosarchaea group</taxon>
        <taxon>Methanomicrobia</taxon>
        <taxon>Methanosarcinales</taxon>
        <taxon>Methanosarcinaceae</taxon>
        <taxon>Methanimicrococcus</taxon>
    </lineage>
</organism>
<evidence type="ECO:0000313" key="4">
    <source>
        <dbReference type="Proteomes" id="UP000294855"/>
    </source>
</evidence>
<dbReference type="Pfam" id="PF03807">
    <property type="entry name" value="F420_oxidored"/>
    <property type="match status" value="1"/>
</dbReference>
<sequence>MKIAILGGTGNIGKGFALRWGQIHDVIVGSREKERAQEAANEYAAFLKERSLPAKITGDENKAATEAADTVVIAIRYDQIPSVMEHIKPALCNGQTVLSVVVPMIKDRCYLNMGTEPVKIEVDPEEYNADYFCYAVPKTGSAAKEIQALLPPGIDLVASFHNVSAKRLEDFDKDMDLDIAVCGNNKQTKDVIMQLVRDIPGLNPVDVGPLEAAALTEPITPLLLNVAKMNKELRHAGIKFT</sequence>
<evidence type="ECO:0000259" key="2">
    <source>
        <dbReference type="Pfam" id="PF03807"/>
    </source>
</evidence>
<comment type="caution">
    <text evidence="3">The sequence shown here is derived from an EMBL/GenBank/DDBJ whole genome shotgun (WGS) entry which is preliminary data.</text>
</comment>
<evidence type="ECO:0000256" key="1">
    <source>
        <dbReference type="ARBA" id="ARBA00023002"/>
    </source>
</evidence>
<dbReference type="PANTHER" id="PTHR14239:SF0">
    <property type="entry name" value="F420-DEPENDENT NADP REDUCTASE"/>
    <property type="match status" value="1"/>
</dbReference>
<dbReference type="InterPro" id="IPR051267">
    <property type="entry name" value="STEAP_metalloreductase"/>
</dbReference>
<dbReference type="GO" id="GO:0052851">
    <property type="term" value="F:ferric-chelate reductase (NADPH) activity"/>
    <property type="evidence" value="ECO:0007669"/>
    <property type="project" value="TreeGrafter"/>
</dbReference>
<reference evidence="3 4" key="1">
    <citation type="submission" date="2019-03" db="EMBL/GenBank/DDBJ databases">
        <title>Genomic Encyclopedia of Type Strains, Phase IV (KMG-IV): sequencing the most valuable type-strain genomes for metagenomic binning, comparative biology and taxonomic classification.</title>
        <authorList>
            <person name="Goeker M."/>
        </authorList>
    </citation>
    <scope>NUCLEOTIDE SEQUENCE [LARGE SCALE GENOMIC DNA]</scope>
    <source>
        <strain evidence="3 4">DSM 13328</strain>
    </source>
</reference>
<dbReference type="Proteomes" id="UP000294855">
    <property type="component" value="Unassembled WGS sequence"/>
</dbReference>
<dbReference type="Gene3D" id="3.40.50.720">
    <property type="entry name" value="NAD(P)-binding Rossmann-like Domain"/>
    <property type="match status" value="1"/>
</dbReference>